<comment type="similarity">
    <text evidence="6">Belongs to the TacA antitoxin family.</text>
</comment>
<keyword evidence="3" id="KW-0805">Transcription regulation</keyword>
<evidence type="ECO:0000313" key="7">
    <source>
        <dbReference type="EMBL" id="BAC91415.1"/>
    </source>
</evidence>
<dbReference type="EnsemblBacteria" id="BAC91415">
    <property type="protein sequence ID" value="BAC91415"/>
    <property type="gene ID" value="BAC91415"/>
</dbReference>
<dbReference type="GO" id="GO:0006355">
    <property type="term" value="P:regulation of DNA-templated transcription"/>
    <property type="evidence" value="ECO:0007669"/>
    <property type="project" value="InterPro"/>
</dbReference>
<dbReference type="HOGENOM" id="CLU_152494_1_1_3"/>
<dbReference type="eggNOG" id="COG4453">
    <property type="taxonomic scope" value="Bacteria"/>
</dbReference>
<name>Q7NFQ0_GLOVI</name>
<reference evidence="7 8" key="2">
    <citation type="journal article" date="2003" name="DNA Res.">
        <title>Complete genome structure of Gloeobacter violaceus PCC 7421, a cyanobacterium that lacks thylakoids (supplement).</title>
        <authorList>
            <person name="Nakamura Y."/>
            <person name="Kaneko T."/>
            <person name="Sato S."/>
            <person name="Mimuro M."/>
            <person name="Miyashita H."/>
            <person name="Tsuchiya T."/>
            <person name="Sasamoto S."/>
            <person name="Watanabe A."/>
            <person name="Kawashima K."/>
            <person name="Kishida Y."/>
            <person name="Kiyokawa C."/>
            <person name="Kohara M."/>
            <person name="Matsumoto M."/>
            <person name="Matsuno A."/>
            <person name="Nakazaki N."/>
            <person name="Shimpo S."/>
            <person name="Takeuchi C."/>
            <person name="Yamada M."/>
            <person name="Tabata S."/>
        </authorList>
    </citation>
    <scope>NUCLEOTIDE SEQUENCE [LARGE SCALE GENOMIC DNA]</scope>
    <source>
        <strain evidence="8">ATCC 29082 / PCC 7421</strain>
    </source>
</reference>
<gene>
    <name evidence="7" type="ordered locus">gsr3474</name>
</gene>
<keyword evidence="5" id="KW-0804">Transcription</keyword>
<dbReference type="Gene3D" id="1.20.5.780">
    <property type="entry name" value="Single helix bin"/>
    <property type="match status" value="1"/>
</dbReference>
<evidence type="ECO:0000256" key="4">
    <source>
        <dbReference type="ARBA" id="ARBA00023125"/>
    </source>
</evidence>
<dbReference type="SUPFAM" id="SSF47598">
    <property type="entry name" value="Ribbon-helix-helix"/>
    <property type="match status" value="1"/>
</dbReference>
<evidence type="ECO:0000313" key="8">
    <source>
        <dbReference type="Proteomes" id="UP000000557"/>
    </source>
</evidence>
<protein>
    <submittedName>
        <fullName evidence="7">Gsr3474 protein</fullName>
    </submittedName>
</protein>
<evidence type="ECO:0000256" key="2">
    <source>
        <dbReference type="ARBA" id="ARBA00022649"/>
    </source>
</evidence>
<evidence type="ECO:0000256" key="3">
    <source>
        <dbReference type="ARBA" id="ARBA00023015"/>
    </source>
</evidence>
<dbReference type="GO" id="GO:0003677">
    <property type="term" value="F:DNA binding"/>
    <property type="evidence" value="ECO:0007669"/>
    <property type="project" value="UniProtKB-KW"/>
</dbReference>
<keyword evidence="8" id="KW-1185">Reference proteome</keyword>
<keyword evidence="1" id="KW-0678">Repressor</keyword>
<dbReference type="EMBL" id="BA000045">
    <property type="protein sequence ID" value="BAC91415.1"/>
    <property type="molecule type" value="Genomic_DNA"/>
</dbReference>
<dbReference type="InterPro" id="IPR014795">
    <property type="entry name" value="TacA_1-like"/>
</dbReference>
<proteinExistence type="inferred from homology"/>
<dbReference type="AlphaFoldDB" id="Q7NFQ0"/>
<evidence type="ECO:0000256" key="5">
    <source>
        <dbReference type="ARBA" id="ARBA00023163"/>
    </source>
</evidence>
<dbReference type="PANTHER" id="PTHR35401:SF1">
    <property type="entry name" value="CYTOPLASMIC PROTEIN"/>
    <property type="match status" value="1"/>
</dbReference>
<evidence type="ECO:0000256" key="1">
    <source>
        <dbReference type="ARBA" id="ARBA00022491"/>
    </source>
</evidence>
<accession>Q7NFQ0</accession>
<dbReference type="InParanoid" id="Q7NFQ0"/>
<dbReference type="Proteomes" id="UP000000557">
    <property type="component" value="Chromosome"/>
</dbReference>
<dbReference type="PANTHER" id="PTHR35401">
    <property type="entry name" value="COPG FAMILY HELIX-TURN-HELIX PROTEIN-RELATED-RELATED"/>
    <property type="match status" value="1"/>
</dbReference>
<evidence type="ECO:0000256" key="6">
    <source>
        <dbReference type="ARBA" id="ARBA00049988"/>
    </source>
</evidence>
<keyword evidence="4" id="KW-0238">DNA-binding</keyword>
<reference evidence="7 8" key="1">
    <citation type="journal article" date="2003" name="DNA Res.">
        <title>Complete genome structure of Gloeobacter violaceus PCC 7421, a cyanobacterium that lacks thylakoids.</title>
        <authorList>
            <person name="Nakamura Y."/>
            <person name="Kaneko T."/>
            <person name="Sato S."/>
            <person name="Mimuro M."/>
            <person name="Miyashita H."/>
            <person name="Tsuchiya T."/>
            <person name="Sasamoto S."/>
            <person name="Watanabe A."/>
            <person name="Kawashima K."/>
            <person name="Kishida Y."/>
            <person name="Kiyokawa C."/>
            <person name="Kohara M."/>
            <person name="Matsumoto M."/>
            <person name="Matsuno A."/>
            <person name="Nakazaki N."/>
            <person name="Shimpo S."/>
            <person name="Takeuchi C."/>
            <person name="Yamada M."/>
            <person name="Tabata S."/>
        </authorList>
    </citation>
    <scope>NUCLEOTIDE SEQUENCE [LARGE SCALE GENOMIC DNA]</scope>
    <source>
        <strain evidence="8">ATCC 29082 / PCC 7421</strain>
    </source>
</reference>
<keyword evidence="2" id="KW-1277">Toxin-antitoxin system</keyword>
<dbReference type="STRING" id="251221.gene:10760986"/>
<dbReference type="KEGG" id="gvi:gsr3474"/>
<dbReference type="OrthoDB" id="559702at2"/>
<sequence>MAASDGNLRGKDVVINLRAEQGQRELIDRAAKVLGKNRSDFMIESALRAAETVLLDRVFFDLDEASYARFVEALESPPAVNARLLATLTAEAPWE</sequence>
<dbReference type="InterPro" id="IPR010985">
    <property type="entry name" value="Ribbon_hlx_hlx"/>
</dbReference>
<organism evidence="7 8">
    <name type="scientific">Gloeobacter violaceus (strain ATCC 29082 / PCC 7421)</name>
    <dbReference type="NCBI Taxonomy" id="251221"/>
    <lineage>
        <taxon>Bacteria</taxon>
        <taxon>Bacillati</taxon>
        <taxon>Cyanobacteriota</taxon>
        <taxon>Cyanophyceae</taxon>
        <taxon>Gloeobacterales</taxon>
        <taxon>Gloeobacteraceae</taxon>
        <taxon>Gloeobacter</taxon>
    </lineage>
</organism>
<dbReference type="Pfam" id="PF08681">
    <property type="entry name" value="TacA1"/>
    <property type="match status" value="1"/>
</dbReference>